<dbReference type="Gene3D" id="3.90.1150.10">
    <property type="entry name" value="Aspartate Aminotransferase, domain 1"/>
    <property type="match status" value="1"/>
</dbReference>
<evidence type="ECO:0000256" key="6">
    <source>
        <dbReference type="ARBA" id="ARBA00022898"/>
    </source>
</evidence>
<dbReference type="InterPro" id="IPR050859">
    <property type="entry name" value="Class-I_PLP-dep_aminotransf"/>
</dbReference>
<keyword evidence="4" id="KW-0032">Aminotransferase</keyword>
<evidence type="ECO:0000256" key="2">
    <source>
        <dbReference type="ARBA" id="ARBA00007441"/>
    </source>
</evidence>
<dbReference type="InterPro" id="IPR015421">
    <property type="entry name" value="PyrdxlP-dep_Trfase_major"/>
</dbReference>
<comment type="caution">
    <text evidence="8">The sequence shown here is derived from an EMBL/GenBank/DDBJ whole genome shotgun (WGS) entry which is preliminary data.</text>
</comment>
<dbReference type="CDD" id="cd00609">
    <property type="entry name" value="AAT_like"/>
    <property type="match status" value="1"/>
</dbReference>
<reference evidence="8 9" key="1">
    <citation type="submission" date="2018-06" db="EMBL/GenBank/DDBJ databases">
        <title>Genomic Encyclopedia of Archaeal and Bacterial Type Strains, Phase II (KMG-II): from individual species to whole genera.</title>
        <authorList>
            <person name="Goeker M."/>
        </authorList>
    </citation>
    <scope>NUCLEOTIDE SEQUENCE [LARGE SCALE GENOMIC DNA]</scope>
    <source>
        <strain evidence="8 9">KACC 16626</strain>
    </source>
</reference>
<dbReference type="InterPro" id="IPR004839">
    <property type="entry name" value="Aminotransferase_I/II_large"/>
</dbReference>
<evidence type="ECO:0000259" key="7">
    <source>
        <dbReference type="Pfam" id="PF00155"/>
    </source>
</evidence>
<comment type="cofactor">
    <cofactor evidence="1">
        <name>pyridoxal 5'-phosphate</name>
        <dbReference type="ChEBI" id="CHEBI:597326"/>
    </cofactor>
</comment>
<dbReference type="PANTHER" id="PTHR42790">
    <property type="entry name" value="AMINOTRANSFERASE"/>
    <property type="match status" value="1"/>
</dbReference>
<gene>
    <name evidence="8" type="ORF">BJ095_11474</name>
</gene>
<dbReference type="InterPro" id="IPR015424">
    <property type="entry name" value="PyrdxlP-dep_Trfase"/>
</dbReference>
<dbReference type="GO" id="GO:0008483">
    <property type="term" value="F:transaminase activity"/>
    <property type="evidence" value="ECO:0007669"/>
    <property type="project" value="UniProtKB-KW"/>
</dbReference>
<dbReference type="EMBL" id="QJTJ01000014">
    <property type="protein sequence ID" value="PYF05894.1"/>
    <property type="molecule type" value="Genomic_DNA"/>
</dbReference>
<dbReference type="FunFam" id="3.40.640.10:FF:000053">
    <property type="entry name" value="Aminotransferase, class I"/>
    <property type="match status" value="1"/>
</dbReference>
<dbReference type="Proteomes" id="UP000247416">
    <property type="component" value="Unassembled WGS sequence"/>
</dbReference>
<dbReference type="GO" id="GO:0030170">
    <property type="term" value="F:pyridoxal phosphate binding"/>
    <property type="evidence" value="ECO:0007669"/>
    <property type="project" value="InterPro"/>
</dbReference>
<comment type="subunit">
    <text evidence="3">Homodimer.</text>
</comment>
<sequence>MYKFANRMGEVSSSAVREIFKAMADPEMISFGGGSPANESFPIDEIKGITDKLLSENGHQILQYGITEGWKPLKEAYLKHIVHPKGIKGTVENVIVTTGASQGIHLLADAFLEPGDVVLVESPTFLGVFSTFNKYFVKSVPVEMDEHGLVMEDLEAKIKEHNPKMIYTIPTFQNPTGRTLPLERRKKVAELASQFNVIVLEDDPYCDLRYSGEVLPAIKTFDQTGHVVLLNSFAKIISPGLRVGTVLAEAEIIQKLTVAKQGADTHTATLTQAICAEFLEQGLLPDHLKKINAMYAEKLHTMITSIEKYFPEGTKFTKPEGGLFIWVELPGEPDVLALFERATSESKVAFVPGIHFCKNPDDGIKHLRLNFSSSTPEKIEEGIKKLGELFTKDFEER</sequence>
<evidence type="ECO:0000256" key="3">
    <source>
        <dbReference type="ARBA" id="ARBA00011738"/>
    </source>
</evidence>
<dbReference type="GO" id="GO:1901605">
    <property type="term" value="P:alpha-amino acid metabolic process"/>
    <property type="evidence" value="ECO:0007669"/>
    <property type="project" value="TreeGrafter"/>
</dbReference>
<dbReference type="Gene3D" id="3.40.640.10">
    <property type="entry name" value="Type I PLP-dependent aspartate aminotransferase-like (Major domain)"/>
    <property type="match status" value="1"/>
</dbReference>
<organism evidence="8 9">
    <name type="scientific">Ureibacillus chungkukjangi</name>
    <dbReference type="NCBI Taxonomy" id="1202712"/>
    <lineage>
        <taxon>Bacteria</taxon>
        <taxon>Bacillati</taxon>
        <taxon>Bacillota</taxon>
        <taxon>Bacilli</taxon>
        <taxon>Bacillales</taxon>
        <taxon>Caryophanaceae</taxon>
        <taxon>Ureibacillus</taxon>
    </lineage>
</organism>
<keyword evidence="6" id="KW-0663">Pyridoxal phosphate</keyword>
<name>A0A318TMM5_9BACL</name>
<dbReference type="OrthoDB" id="9802328at2"/>
<feature type="domain" description="Aminotransferase class I/classII large" evidence="7">
    <location>
        <begin position="52"/>
        <end position="386"/>
    </location>
</feature>
<dbReference type="RefSeq" id="WP_107935287.1">
    <property type="nucleotide sequence ID" value="NZ_CP085009.1"/>
</dbReference>
<dbReference type="Pfam" id="PF00155">
    <property type="entry name" value="Aminotran_1_2"/>
    <property type="match status" value="1"/>
</dbReference>
<comment type="similarity">
    <text evidence="2">Belongs to the class-I pyridoxal-phosphate-dependent aminotransferase family.</text>
</comment>
<dbReference type="PANTHER" id="PTHR42790:SF19">
    <property type="entry name" value="KYNURENINE_ALPHA-AMINOADIPATE AMINOTRANSFERASE, MITOCHONDRIAL"/>
    <property type="match status" value="1"/>
</dbReference>
<keyword evidence="9" id="KW-1185">Reference proteome</keyword>
<dbReference type="InterPro" id="IPR015422">
    <property type="entry name" value="PyrdxlP-dep_Trfase_small"/>
</dbReference>
<evidence type="ECO:0000313" key="9">
    <source>
        <dbReference type="Proteomes" id="UP000247416"/>
    </source>
</evidence>
<proteinExistence type="inferred from homology"/>
<evidence type="ECO:0000256" key="1">
    <source>
        <dbReference type="ARBA" id="ARBA00001933"/>
    </source>
</evidence>
<dbReference type="AlphaFoldDB" id="A0A318TMM5"/>
<evidence type="ECO:0000313" key="8">
    <source>
        <dbReference type="EMBL" id="PYF05894.1"/>
    </source>
</evidence>
<protein>
    <submittedName>
        <fullName evidence="8">2-aminoadipate transaminase</fullName>
    </submittedName>
</protein>
<evidence type="ECO:0000256" key="4">
    <source>
        <dbReference type="ARBA" id="ARBA00022576"/>
    </source>
</evidence>
<accession>A0A318TMM5</accession>
<dbReference type="SUPFAM" id="SSF53383">
    <property type="entry name" value="PLP-dependent transferases"/>
    <property type="match status" value="1"/>
</dbReference>
<keyword evidence="5" id="KW-0808">Transferase</keyword>
<evidence type="ECO:0000256" key="5">
    <source>
        <dbReference type="ARBA" id="ARBA00022679"/>
    </source>
</evidence>